<keyword evidence="4 13" id="KW-0808">Transferase</keyword>
<keyword evidence="3 13" id="KW-0963">Cytoplasm</keyword>
<dbReference type="GO" id="GO:0005829">
    <property type="term" value="C:cytosol"/>
    <property type="evidence" value="ECO:0007669"/>
    <property type="project" value="TreeGrafter"/>
</dbReference>
<dbReference type="InterPro" id="IPR038135">
    <property type="entry name" value="Methylthiotransferase_N_sf"/>
</dbReference>
<dbReference type="SFLD" id="SFLDG01082">
    <property type="entry name" value="B12-binding_domain_containing"/>
    <property type="match status" value="1"/>
</dbReference>
<evidence type="ECO:0000313" key="17">
    <source>
        <dbReference type="EMBL" id="KZE83397.1"/>
    </source>
</evidence>
<dbReference type="SFLD" id="SFLDF00413">
    <property type="entry name" value="CDK5RAP1"/>
    <property type="match status" value="1"/>
</dbReference>
<dbReference type="Gene3D" id="3.40.50.12160">
    <property type="entry name" value="Methylthiotransferase, N-terminal domain"/>
    <property type="match status" value="1"/>
</dbReference>
<comment type="caution">
    <text evidence="17">The sequence shown here is derived from an EMBL/GenBank/DDBJ whole genome shotgun (WGS) entry which is preliminary data.</text>
</comment>
<dbReference type="SFLD" id="SFLDS00029">
    <property type="entry name" value="Radical_SAM"/>
    <property type="match status" value="1"/>
</dbReference>
<reference evidence="17 18" key="1">
    <citation type="submission" date="2016-01" db="EMBL/GenBank/DDBJ databases">
        <title>Whole genome sequencing of Myroides marinus L41.</title>
        <authorList>
            <person name="Hong K.W."/>
        </authorList>
    </citation>
    <scope>NUCLEOTIDE SEQUENCE [LARGE SCALE GENOMIC DNA]</scope>
    <source>
        <strain evidence="17 18">L41</strain>
    </source>
</reference>
<dbReference type="PANTHER" id="PTHR43020">
    <property type="entry name" value="CDK5 REGULATORY SUBUNIT-ASSOCIATED PROTEIN 1"/>
    <property type="match status" value="1"/>
</dbReference>
<keyword evidence="13" id="KW-0819">tRNA processing</keyword>
<evidence type="ECO:0000256" key="11">
    <source>
        <dbReference type="ARBA" id="ARBA00080698"/>
    </source>
</evidence>
<dbReference type="SFLD" id="SFLDF00273">
    <property type="entry name" value="(dimethylallyl)adenosine_tRNA"/>
    <property type="match status" value="1"/>
</dbReference>
<dbReference type="RefSeq" id="WP_038984711.1">
    <property type="nucleotide sequence ID" value="NZ_JACAJT010000011.1"/>
</dbReference>
<keyword evidence="7 13" id="KW-0408">Iron</keyword>
<dbReference type="Pfam" id="PF04055">
    <property type="entry name" value="Radical_SAM"/>
    <property type="match status" value="1"/>
</dbReference>
<dbReference type="InterPro" id="IPR007197">
    <property type="entry name" value="rSAM"/>
</dbReference>
<dbReference type="PROSITE" id="PS51918">
    <property type="entry name" value="RADICAL_SAM"/>
    <property type="match status" value="1"/>
</dbReference>
<dbReference type="SUPFAM" id="SSF102114">
    <property type="entry name" value="Radical SAM enzymes"/>
    <property type="match status" value="1"/>
</dbReference>
<comment type="similarity">
    <text evidence="13">Belongs to the methylthiotransferase family. MiaB subfamily.</text>
</comment>
<dbReference type="GO" id="GO:0035597">
    <property type="term" value="F:tRNA-2-methylthio-N(6)-dimethylallyladenosine(37) synthase activity"/>
    <property type="evidence" value="ECO:0007669"/>
    <property type="project" value="UniProtKB-EC"/>
</dbReference>
<dbReference type="PROSITE" id="PS50926">
    <property type="entry name" value="TRAM"/>
    <property type="match status" value="1"/>
</dbReference>
<sequence length="482" mass="55214">MEKVIDENKQGTSLQLEQKQDNTKKLFIESYGCQMNFSDSEIVASILSNEGYNTTDKLEEADLVLVNTCSIRDKAEQTVRKRLNQYNQMKTKNPGMKVGVLGCMAERLKAKFLEEEKIVDMVVGPDAYKDLPNLLKDVEEGRDAINVILSKDETYGDISPVRLQSNGVTAFVSITRGCDNMCTFCVVPFTRGRERSRDPQSIIEEITDLKQRGFKEITLLGQNVDSYLWYGGGLKKDYEKATEMQKATAVDFAQLLEQCATMFPKMRFRFSTSNPQDMHIEVIEVIARHENICKYIHLPVQSGSTRILQEMNRQHTREEYIALVDKIYELIPEISLSQDMITGFPTETEEDHQDTLSLMKHVRYDFGYMFAYSERPGTLAARKLEDDVPEETKKRRLTEIIDVQREIGLERMQRFLGKTVEVLIEKTSKRSEVEWSGRNSQNTTVIFPKENYNVGDFVMVEITDCTSATLIGKPVGYSSMQE</sequence>
<proteinExistence type="inferred from homology"/>
<dbReference type="HAMAP" id="MF_01864">
    <property type="entry name" value="tRNA_metthiotr_MiaB"/>
    <property type="match status" value="1"/>
</dbReference>
<dbReference type="InterPro" id="IPR013848">
    <property type="entry name" value="Methylthiotransferase_N"/>
</dbReference>
<evidence type="ECO:0000256" key="5">
    <source>
        <dbReference type="ARBA" id="ARBA00022691"/>
    </source>
</evidence>
<evidence type="ECO:0000313" key="18">
    <source>
        <dbReference type="Proteomes" id="UP000076630"/>
    </source>
</evidence>
<organism evidence="17 18">
    <name type="scientific">Myroides marinus</name>
    <dbReference type="NCBI Taxonomy" id="703342"/>
    <lineage>
        <taxon>Bacteria</taxon>
        <taxon>Pseudomonadati</taxon>
        <taxon>Bacteroidota</taxon>
        <taxon>Flavobacteriia</taxon>
        <taxon>Flavobacteriales</taxon>
        <taxon>Flavobacteriaceae</taxon>
        <taxon>Myroides</taxon>
    </lineage>
</organism>
<dbReference type="FunFam" id="3.80.30.20:FF:000001">
    <property type="entry name" value="tRNA-2-methylthio-N(6)-dimethylallyladenosine synthase 2"/>
    <property type="match status" value="1"/>
</dbReference>
<protein>
    <recommendedName>
        <fullName evidence="10 13">tRNA-2-methylthio-N(6)-dimethylallyladenosine synthase</fullName>
        <ecNumber evidence="9 13">2.8.4.3</ecNumber>
    </recommendedName>
    <alternativeName>
        <fullName evidence="12 13">(Dimethylallyl)adenosine tRNA methylthiotransferase MiaB</fullName>
    </alternativeName>
    <alternativeName>
        <fullName evidence="11 13">tRNA-i(6)A37 methylthiotransferase</fullName>
    </alternativeName>
</protein>
<evidence type="ECO:0000256" key="7">
    <source>
        <dbReference type="ARBA" id="ARBA00023004"/>
    </source>
</evidence>
<evidence type="ECO:0000256" key="4">
    <source>
        <dbReference type="ARBA" id="ARBA00022679"/>
    </source>
</evidence>
<comment type="subcellular location">
    <subcellularLocation>
        <location evidence="13">Cytoplasm</location>
    </subcellularLocation>
</comment>
<dbReference type="InterPro" id="IPR023404">
    <property type="entry name" value="rSAM_horseshoe"/>
</dbReference>
<keyword evidence="5 13" id="KW-0949">S-adenosyl-L-methionine</keyword>
<evidence type="ECO:0000256" key="2">
    <source>
        <dbReference type="ARBA" id="ARBA00022485"/>
    </source>
</evidence>
<feature type="binding site" evidence="13">
    <location>
        <position position="33"/>
    </location>
    <ligand>
        <name>[4Fe-4S] cluster</name>
        <dbReference type="ChEBI" id="CHEBI:49883"/>
        <label>1</label>
    </ligand>
</feature>
<feature type="domain" description="Radical SAM core" evidence="16">
    <location>
        <begin position="164"/>
        <end position="410"/>
    </location>
</feature>
<dbReference type="InterPro" id="IPR005839">
    <property type="entry name" value="Methylthiotransferase"/>
</dbReference>
<dbReference type="InterPro" id="IPR002792">
    <property type="entry name" value="TRAM_dom"/>
</dbReference>
<evidence type="ECO:0000259" key="14">
    <source>
        <dbReference type="PROSITE" id="PS50926"/>
    </source>
</evidence>
<feature type="binding site" evidence="13">
    <location>
        <position position="185"/>
    </location>
    <ligand>
        <name>[4Fe-4S] cluster</name>
        <dbReference type="ChEBI" id="CHEBI:49883"/>
        <label>2</label>
        <note>4Fe-4S-S-AdoMet</note>
    </ligand>
</feature>
<evidence type="ECO:0000256" key="6">
    <source>
        <dbReference type="ARBA" id="ARBA00022723"/>
    </source>
</evidence>
<dbReference type="Pfam" id="PF01938">
    <property type="entry name" value="TRAM"/>
    <property type="match status" value="1"/>
</dbReference>
<dbReference type="EC" id="2.8.4.3" evidence="9 13"/>
<feature type="binding site" evidence="13">
    <location>
        <position position="178"/>
    </location>
    <ligand>
        <name>[4Fe-4S] cluster</name>
        <dbReference type="ChEBI" id="CHEBI:49883"/>
        <label>2</label>
        <note>4Fe-4S-S-AdoMet</note>
    </ligand>
</feature>
<dbReference type="InterPro" id="IPR006463">
    <property type="entry name" value="MiaB_methiolase"/>
</dbReference>
<dbReference type="NCBIfam" id="TIGR00089">
    <property type="entry name" value="MiaB/RimO family radical SAM methylthiotransferase"/>
    <property type="match status" value="1"/>
</dbReference>
<evidence type="ECO:0000256" key="8">
    <source>
        <dbReference type="ARBA" id="ARBA00023014"/>
    </source>
</evidence>
<evidence type="ECO:0000256" key="13">
    <source>
        <dbReference type="HAMAP-Rule" id="MF_01864"/>
    </source>
</evidence>
<dbReference type="Pfam" id="PF00919">
    <property type="entry name" value="UPF0004"/>
    <property type="match status" value="1"/>
</dbReference>
<dbReference type="AlphaFoldDB" id="A0A161UAQ5"/>
<evidence type="ECO:0000256" key="1">
    <source>
        <dbReference type="ARBA" id="ARBA00003234"/>
    </source>
</evidence>
<keyword evidence="6 13" id="KW-0479">Metal-binding</keyword>
<dbReference type="PROSITE" id="PS51449">
    <property type="entry name" value="MTTASE_N"/>
    <property type="match status" value="1"/>
</dbReference>
<accession>A0A161UAQ5</accession>
<keyword evidence="18" id="KW-1185">Reference proteome</keyword>
<evidence type="ECO:0000256" key="3">
    <source>
        <dbReference type="ARBA" id="ARBA00022490"/>
    </source>
</evidence>
<dbReference type="CDD" id="cd01335">
    <property type="entry name" value="Radical_SAM"/>
    <property type="match status" value="1"/>
</dbReference>
<dbReference type="InterPro" id="IPR020612">
    <property type="entry name" value="Methylthiotransferase_CS"/>
</dbReference>
<evidence type="ECO:0000259" key="15">
    <source>
        <dbReference type="PROSITE" id="PS51449"/>
    </source>
</evidence>
<evidence type="ECO:0000256" key="12">
    <source>
        <dbReference type="ARBA" id="ARBA00081141"/>
    </source>
</evidence>
<feature type="binding site" evidence="13">
    <location>
        <position position="103"/>
    </location>
    <ligand>
        <name>[4Fe-4S] cluster</name>
        <dbReference type="ChEBI" id="CHEBI:49883"/>
        <label>1</label>
    </ligand>
</feature>
<dbReference type="InterPro" id="IPR006638">
    <property type="entry name" value="Elp3/MiaA/NifB-like_rSAM"/>
</dbReference>
<gene>
    <name evidence="13" type="primary">miaB</name>
    <name evidence="17" type="ORF">AV926_00310</name>
</gene>
<comment type="catalytic activity">
    <reaction evidence="13">
        <text>N(6)-dimethylallyladenosine(37) in tRNA + (sulfur carrier)-SH + AH2 + 2 S-adenosyl-L-methionine = 2-methylsulfanyl-N(6)-dimethylallyladenosine(37) in tRNA + (sulfur carrier)-H + 5'-deoxyadenosine + L-methionine + A + S-adenosyl-L-homocysteine + 2 H(+)</text>
        <dbReference type="Rhea" id="RHEA:37067"/>
        <dbReference type="Rhea" id="RHEA-COMP:10375"/>
        <dbReference type="Rhea" id="RHEA-COMP:10376"/>
        <dbReference type="Rhea" id="RHEA-COMP:14737"/>
        <dbReference type="Rhea" id="RHEA-COMP:14739"/>
        <dbReference type="ChEBI" id="CHEBI:13193"/>
        <dbReference type="ChEBI" id="CHEBI:15378"/>
        <dbReference type="ChEBI" id="CHEBI:17319"/>
        <dbReference type="ChEBI" id="CHEBI:17499"/>
        <dbReference type="ChEBI" id="CHEBI:29917"/>
        <dbReference type="ChEBI" id="CHEBI:57844"/>
        <dbReference type="ChEBI" id="CHEBI:57856"/>
        <dbReference type="ChEBI" id="CHEBI:59789"/>
        <dbReference type="ChEBI" id="CHEBI:64428"/>
        <dbReference type="ChEBI" id="CHEBI:74415"/>
        <dbReference type="ChEBI" id="CHEBI:74417"/>
        <dbReference type="EC" id="2.8.4.3"/>
    </reaction>
</comment>
<dbReference type="GO" id="GO:0051539">
    <property type="term" value="F:4 iron, 4 sulfur cluster binding"/>
    <property type="evidence" value="ECO:0007669"/>
    <property type="project" value="UniProtKB-UniRule"/>
</dbReference>
<comment type="function">
    <text evidence="1 13">Catalyzes the methylthiolation of N6-(dimethylallyl)adenosine (i(6)A), leading to the formation of 2-methylthio-N6-(dimethylallyl)adenosine (ms(2)i(6)A) at position 37 in tRNAs that read codons beginning with uridine.</text>
</comment>
<feature type="domain" description="MTTase N-terminal" evidence="15">
    <location>
        <begin position="24"/>
        <end position="140"/>
    </location>
</feature>
<evidence type="ECO:0000256" key="9">
    <source>
        <dbReference type="ARBA" id="ARBA00033765"/>
    </source>
</evidence>
<dbReference type="GO" id="GO:0046872">
    <property type="term" value="F:metal ion binding"/>
    <property type="evidence" value="ECO:0007669"/>
    <property type="project" value="UniProtKB-KW"/>
</dbReference>
<name>A0A161UAQ5_9FLAO</name>
<dbReference type="PROSITE" id="PS01278">
    <property type="entry name" value="MTTASE_RADICAL"/>
    <property type="match status" value="1"/>
</dbReference>
<evidence type="ECO:0000259" key="16">
    <source>
        <dbReference type="PROSITE" id="PS51918"/>
    </source>
</evidence>
<comment type="subunit">
    <text evidence="13">Monomer.</text>
</comment>
<comment type="cofactor">
    <cofactor evidence="13">
        <name>[4Fe-4S] cluster</name>
        <dbReference type="ChEBI" id="CHEBI:49883"/>
    </cofactor>
    <text evidence="13">Binds 2 [4Fe-4S] clusters. One cluster is coordinated with 3 cysteines and an exchangeable S-adenosyl-L-methionine.</text>
</comment>
<feature type="domain" description="TRAM" evidence="14">
    <location>
        <begin position="413"/>
        <end position="476"/>
    </location>
</feature>
<dbReference type="Gene3D" id="3.80.30.20">
    <property type="entry name" value="tm_1862 like domain"/>
    <property type="match status" value="1"/>
</dbReference>
<feature type="binding site" evidence="13">
    <location>
        <position position="69"/>
    </location>
    <ligand>
        <name>[4Fe-4S] cluster</name>
        <dbReference type="ChEBI" id="CHEBI:49883"/>
        <label>1</label>
    </ligand>
</feature>
<keyword evidence="8 13" id="KW-0411">Iron-sulfur</keyword>
<dbReference type="FunFam" id="3.40.50.12160:FF:000003">
    <property type="entry name" value="CDK5 regulatory subunit-associated protein 1"/>
    <property type="match status" value="1"/>
</dbReference>
<dbReference type="OrthoDB" id="9805215at2"/>
<dbReference type="SFLD" id="SFLDG01061">
    <property type="entry name" value="methylthiotransferase"/>
    <property type="match status" value="1"/>
</dbReference>
<dbReference type="PANTHER" id="PTHR43020:SF2">
    <property type="entry name" value="MITOCHONDRIAL TRNA METHYLTHIOTRANSFERASE CDK5RAP1"/>
    <property type="match status" value="1"/>
</dbReference>
<keyword evidence="2 13" id="KW-0004">4Fe-4S</keyword>
<evidence type="ECO:0000256" key="10">
    <source>
        <dbReference type="ARBA" id="ARBA00068570"/>
    </source>
</evidence>
<dbReference type="NCBIfam" id="TIGR01574">
    <property type="entry name" value="miaB-methiolase"/>
    <property type="match status" value="1"/>
</dbReference>
<dbReference type="SMART" id="SM00729">
    <property type="entry name" value="Elp3"/>
    <property type="match status" value="1"/>
</dbReference>
<dbReference type="Proteomes" id="UP000076630">
    <property type="component" value="Unassembled WGS sequence"/>
</dbReference>
<dbReference type="EMBL" id="LQNU01000039">
    <property type="protein sequence ID" value="KZE83397.1"/>
    <property type="molecule type" value="Genomic_DNA"/>
</dbReference>
<feature type="binding site" evidence="13">
    <location>
        <position position="182"/>
    </location>
    <ligand>
        <name>[4Fe-4S] cluster</name>
        <dbReference type="ChEBI" id="CHEBI:49883"/>
        <label>2</label>
        <note>4Fe-4S-S-AdoMet</note>
    </ligand>
</feature>
<dbReference type="InterPro" id="IPR058240">
    <property type="entry name" value="rSAM_sf"/>
</dbReference>